<dbReference type="EMBL" id="CAJVCH010113805">
    <property type="protein sequence ID" value="CAG7724775.1"/>
    <property type="molecule type" value="Genomic_DNA"/>
</dbReference>
<evidence type="ECO:0000313" key="2">
    <source>
        <dbReference type="Proteomes" id="UP000708208"/>
    </source>
</evidence>
<name>A0A8J2P560_9HEXA</name>
<evidence type="ECO:0000313" key="1">
    <source>
        <dbReference type="EMBL" id="CAG7724775.1"/>
    </source>
</evidence>
<gene>
    <name evidence="1" type="ORF">AFUS01_LOCUS13775</name>
</gene>
<proteinExistence type="predicted"/>
<sequence>GAITAPIQLRLKTALGTFEMTTSV</sequence>
<protein>
    <submittedName>
        <fullName evidence="1">Uncharacterized protein</fullName>
    </submittedName>
</protein>
<comment type="caution">
    <text evidence="1">The sequence shown here is derived from an EMBL/GenBank/DDBJ whole genome shotgun (WGS) entry which is preliminary data.</text>
</comment>
<dbReference type="Proteomes" id="UP000708208">
    <property type="component" value="Unassembled WGS sequence"/>
</dbReference>
<keyword evidence="2" id="KW-1185">Reference proteome</keyword>
<dbReference type="AlphaFoldDB" id="A0A8J2P560"/>
<feature type="non-terminal residue" evidence="1">
    <location>
        <position position="24"/>
    </location>
</feature>
<reference evidence="1" key="1">
    <citation type="submission" date="2021-06" db="EMBL/GenBank/DDBJ databases">
        <authorList>
            <person name="Hodson N. C."/>
            <person name="Mongue J. A."/>
            <person name="Jaron S. K."/>
        </authorList>
    </citation>
    <scope>NUCLEOTIDE SEQUENCE</scope>
</reference>
<accession>A0A8J2P560</accession>
<organism evidence="1 2">
    <name type="scientific">Allacma fusca</name>
    <dbReference type="NCBI Taxonomy" id="39272"/>
    <lineage>
        <taxon>Eukaryota</taxon>
        <taxon>Metazoa</taxon>
        <taxon>Ecdysozoa</taxon>
        <taxon>Arthropoda</taxon>
        <taxon>Hexapoda</taxon>
        <taxon>Collembola</taxon>
        <taxon>Symphypleona</taxon>
        <taxon>Sminthuridae</taxon>
        <taxon>Allacma</taxon>
    </lineage>
</organism>